<dbReference type="OrthoDB" id="9806299at2"/>
<dbReference type="EMBL" id="RZNJ01000003">
    <property type="protein sequence ID" value="RUT31309.1"/>
    <property type="molecule type" value="Genomic_DNA"/>
</dbReference>
<keyword evidence="9 12" id="KW-0407">Ion channel</keyword>
<sequence length="131" mass="13209">MTRMLPVLATAAGSAFGALARYGIGLFTEAGSFPLGTLLANGIGAFLIGLGASLLGPQGPGRNIPLLGFLLLTGFCGGFTTFSMFSLETLLLFAAGDVATAGLNVGLSLIVWLLAVGIGHVLGQRLIVGPF</sequence>
<dbReference type="PANTHER" id="PTHR28259:SF1">
    <property type="entry name" value="FLUORIDE EXPORT PROTEIN 1-RELATED"/>
    <property type="match status" value="1"/>
</dbReference>
<keyword evidence="3" id="KW-0997">Cell inner membrane</keyword>
<evidence type="ECO:0000256" key="11">
    <source>
        <dbReference type="ARBA" id="ARBA00035585"/>
    </source>
</evidence>
<name>A0A433XB55_9HYPH</name>
<keyword evidence="12" id="KW-0813">Transport</keyword>
<dbReference type="GO" id="GO:0005886">
    <property type="term" value="C:plasma membrane"/>
    <property type="evidence" value="ECO:0007669"/>
    <property type="project" value="UniProtKB-SubCell"/>
</dbReference>
<keyword evidence="5 12" id="KW-1133">Transmembrane helix</keyword>
<keyword evidence="14" id="KW-1185">Reference proteome</keyword>
<dbReference type="AlphaFoldDB" id="A0A433XB55"/>
<evidence type="ECO:0000313" key="14">
    <source>
        <dbReference type="Proteomes" id="UP000281547"/>
    </source>
</evidence>
<feature type="binding site" evidence="12">
    <location>
        <position position="77"/>
    </location>
    <ligand>
        <name>Na(+)</name>
        <dbReference type="ChEBI" id="CHEBI:29101"/>
        <note>structural</note>
    </ligand>
</feature>
<dbReference type="InterPro" id="IPR003691">
    <property type="entry name" value="FluC"/>
</dbReference>
<keyword evidence="8 12" id="KW-0472">Membrane</keyword>
<comment type="activity regulation">
    <text evidence="12">Na(+) is not transported, but it plays an essential structural role and its presence is essential for fluoride channel function.</text>
</comment>
<dbReference type="GO" id="GO:0140114">
    <property type="term" value="P:cellular detoxification of fluoride"/>
    <property type="evidence" value="ECO:0007669"/>
    <property type="project" value="UniProtKB-UniRule"/>
</dbReference>
<organism evidence="13 14">
    <name type="scientific">Arsenicitalea aurantiaca</name>
    <dbReference type="NCBI Taxonomy" id="1783274"/>
    <lineage>
        <taxon>Bacteria</taxon>
        <taxon>Pseudomonadati</taxon>
        <taxon>Pseudomonadota</taxon>
        <taxon>Alphaproteobacteria</taxon>
        <taxon>Hyphomicrobiales</taxon>
        <taxon>Devosiaceae</taxon>
        <taxon>Arsenicitalea</taxon>
    </lineage>
</organism>
<evidence type="ECO:0000256" key="1">
    <source>
        <dbReference type="ARBA" id="ARBA00004651"/>
    </source>
</evidence>
<dbReference type="Proteomes" id="UP000281547">
    <property type="component" value="Unassembled WGS sequence"/>
</dbReference>
<keyword evidence="12" id="KW-0479">Metal-binding</keyword>
<keyword evidence="6 12" id="KW-0915">Sodium</keyword>
<keyword evidence="7 12" id="KW-0406">Ion transport</keyword>
<comment type="catalytic activity">
    <reaction evidence="11">
        <text>fluoride(in) = fluoride(out)</text>
        <dbReference type="Rhea" id="RHEA:76159"/>
        <dbReference type="ChEBI" id="CHEBI:17051"/>
    </reaction>
    <physiologicalReaction direction="left-to-right" evidence="11">
        <dbReference type="Rhea" id="RHEA:76160"/>
    </physiologicalReaction>
</comment>
<feature type="transmembrane region" description="Helical" evidence="12">
    <location>
        <begin position="101"/>
        <end position="122"/>
    </location>
</feature>
<proteinExistence type="inferred from homology"/>
<evidence type="ECO:0000256" key="10">
    <source>
        <dbReference type="ARBA" id="ARBA00035120"/>
    </source>
</evidence>
<gene>
    <name evidence="12" type="primary">fluC</name>
    <name evidence="12" type="synonym">crcB</name>
    <name evidence="13" type="ORF">EMQ25_10670</name>
</gene>
<dbReference type="RefSeq" id="WP_127188554.1">
    <property type="nucleotide sequence ID" value="NZ_RZNJ01000003.1"/>
</dbReference>
<dbReference type="PANTHER" id="PTHR28259">
    <property type="entry name" value="FLUORIDE EXPORT PROTEIN 1-RELATED"/>
    <property type="match status" value="1"/>
</dbReference>
<dbReference type="Pfam" id="PF02537">
    <property type="entry name" value="CRCB"/>
    <property type="match status" value="1"/>
</dbReference>
<dbReference type="GO" id="GO:0062054">
    <property type="term" value="F:fluoride channel activity"/>
    <property type="evidence" value="ECO:0007669"/>
    <property type="project" value="UniProtKB-UniRule"/>
</dbReference>
<evidence type="ECO:0000256" key="9">
    <source>
        <dbReference type="ARBA" id="ARBA00023303"/>
    </source>
</evidence>
<keyword evidence="4 12" id="KW-0812">Transmembrane</keyword>
<feature type="transmembrane region" description="Helical" evidence="12">
    <location>
        <begin position="36"/>
        <end position="55"/>
    </location>
</feature>
<keyword evidence="2 12" id="KW-1003">Cell membrane</keyword>
<comment type="function">
    <text evidence="12">Fluoride-specific ion channel. Important for reducing fluoride concentration in the cell, thus reducing its toxicity.</text>
</comment>
<evidence type="ECO:0000313" key="13">
    <source>
        <dbReference type="EMBL" id="RUT31309.1"/>
    </source>
</evidence>
<comment type="caution">
    <text evidence="13">The sequence shown here is derived from an EMBL/GenBank/DDBJ whole genome shotgun (WGS) entry which is preliminary data.</text>
</comment>
<evidence type="ECO:0000256" key="6">
    <source>
        <dbReference type="ARBA" id="ARBA00023053"/>
    </source>
</evidence>
<feature type="transmembrane region" description="Helical" evidence="12">
    <location>
        <begin position="67"/>
        <end position="95"/>
    </location>
</feature>
<evidence type="ECO:0000256" key="8">
    <source>
        <dbReference type="ARBA" id="ARBA00023136"/>
    </source>
</evidence>
<dbReference type="HAMAP" id="MF_00454">
    <property type="entry name" value="FluC"/>
    <property type="match status" value="1"/>
</dbReference>
<evidence type="ECO:0000256" key="2">
    <source>
        <dbReference type="ARBA" id="ARBA00022475"/>
    </source>
</evidence>
<comment type="subcellular location">
    <subcellularLocation>
        <location evidence="1 12">Cell membrane</location>
        <topology evidence="1 12">Multi-pass membrane protein</topology>
    </subcellularLocation>
</comment>
<evidence type="ECO:0000256" key="12">
    <source>
        <dbReference type="HAMAP-Rule" id="MF_00454"/>
    </source>
</evidence>
<comment type="similarity">
    <text evidence="10 12">Belongs to the fluoride channel Fluc/FEX (TC 1.A.43) family.</text>
</comment>
<reference evidence="13 14" key="1">
    <citation type="journal article" date="2016" name="Int. J. Syst. Evol. Microbiol.">
        <title>Arsenicitalea aurantiaca gen. nov., sp. nov., a new member of the family Hyphomicrobiaceae, isolated from high-arsenic sediment.</title>
        <authorList>
            <person name="Mu Y."/>
            <person name="Zhou L."/>
            <person name="Zeng X.C."/>
            <person name="Liu L."/>
            <person name="Pan Y."/>
            <person name="Chen X."/>
            <person name="Wang J."/>
            <person name="Li S."/>
            <person name="Li W.J."/>
            <person name="Wang Y."/>
        </authorList>
    </citation>
    <scope>NUCLEOTIDE SEQUENCE [LARGE SCALE GENOMIC DNA]</scope>
    <source>
        <strain evidence="13 14">42-50</strain>
    </source>
</reference>
<evidence type="ECO:0000256" key="7">
    <source>
        <dbReference type="ARBA" id="ARBA00023065"/>
    </source>
</evidence>
<accession>A0A433XB55</accession>
<evidence type="ECO:0000256" key="3">
    <source>
        <dbReference type="ARBA" id="ARBA00022519"/>
    </source>
</evidence>
<dbReference type="GO" id="GO:0046872">
    <property type="term" value="F:metal ion binding"/>
    <property type="evidence" value="ECO:0007669"/>
    <property type="project" value="UniProtKB-KW"/>
</dbReference>
<evidence type="ECO:0000256" key="4">
    <source>
        <dbReference type="ARBA" id="ARBA00022692"/>
    </source>
</evidence>
<evidence type="ECO:0000256" key="5">
    <source>
        <dbReference type="ARBA" id="ARBA00022989"/>
    </source>
</evidence>
<protein>
    <recommendedName>
        <fullName evidence="12">Fluoride-specific ion channel FluC</fullName>
    </recommendedName>
</protein>
<feature type="binding site" evidence="12">
    <location>
        <position position="80"/>
    </location>
    <ligand>
        <name>Na(+)</name>
        <dbReference type="ChEBI" id="CHEBI:29101"/>
        <note>structural</note>
    </ligand>
</feature>